<sequence length="70" mass="7716">LVDSVEAVMVQDGEVPDQDGVVGEATAQDGEATVQDGEAFVPEEVSVVRSVLFYICYFYFSRSQLQFSDF</sequence>
<dbReference type="WBParaSite" id="HPBE_0000356601-mRNA-1">
    <property type="protein sequence ID" value="HPBE_0000356601-mRNA-1"/>
    <property type="gene ID" value="HPBE_0000356601"/>
</dbReference>
<reference evidence="2" key="1">
    <citation type="submission" date="2019-09" db="UniProtKB">
        <authorList>
            <consortium name="WormBaseParasite"/>
        </authorList>
    </citation>
    <scope>IDENTIFICATION</scope>
</reference>
<protein>
    <submittedName>
        <fullName evidence="2">Ovule protein</fullName>
    </submittedName>
</protein>
<evidence type="ECO:0000313" key="2">
    <source>
        <dbReference type="WBParaSite" id="HPBE_0000356601-mRNA-1"/>
    </source>
</evidence>
<dbReference type="AlphaFoldDB" id="A0A183FBM4"/>
<name>A0A183FBM4_HELPZ</name>
<evidence type="ECO:0000313" key="1">
    <source>
        <dbReference type="Proteomes" id="UP000050761"/>
    </source>
</evidence>
<organism evidence="1 2">
    <name type="scientific">Heligmosomoides polygyrus</name>
    <name type="common">Parasitic roundworm</name>
    <dbReference type="NCBI Taxonomy" id="6339"/>
    <lineage>
        <taxon>Eukaryota</taxon>
        <taxon>Metazoa</taxon>
        <taxon>Ecdysozoa</taxon>
        <taxon>Nematoda</taxon>
        <taxon>Chromadorea</taxon>
        <taxon>Rhabditida</taxon>
        <taxon>Rhabditina</taxon>
        <taxon>Rhabditomorpha</taxon>
        <taxon>Strongyloidea</taxon>
        <taxon>Heligmosomidae</taxon>
        <taxon>Heligmosomoides</taxon>
    </lineage>
</organism>
<proteinExistence type="predicted"/>
<dbReference type="Proteomes" id="UP000050761">
    <property type="component" value="Unassembled WGS sequence"/>
</dbReference>
<accession>A0A183FBM4</accession>
<keyword evidence="1" id="KW-1185">Reference proteome</keyword>